<gene>
    <name evidence="1" type="ORF">PUN28_017219</name>
</gene>
<dbReference type="Proteomes" id="UP001430953">
    <property type="component" value="Unassembled WGS sequence"/>
</dbReference>
<organism evidence="1 2">
    <name type="scientific">Cardiocondyla obscurior</name>
    <dbReference type="NCBI Taxonomy" id="286306"/>
    <lineage>
        <taxon>Eukaryota</taxon>
        <taxon>Metazoa</taxon>
        <taxon>Ecdysozoa</taxon>
        <taxon>Arthropoda</taxon>
        <taxon>Hexapoda</taxon>
        <taxon>Insecta</taxon>
        <taxon>Pterygota</taxon>
        <taxon>Neoptera</taxon>
        <taxon>Endopterygota</taxon>
        <taxon>Hymenoptera</taxon>
        <taxon>Apocrita</taxon>
        <taxon>Aculeata</taxon>
        <taxon>Formicoidea</taxon>
        <taxon>Formicidae</taxon>
        <taxon>Myrmicinae</taxon>
        <taxon>Cardiocondyla</taxon>
    </lineage>
</organism>
<comment type="caution">
    <text evidence="1">The sequence shown here is derived from an EMBL/GenBank/DDBJ whole genome shotgun (WGS) entry which is preliminary data.</text>
</comment>
<evidence type="ECO:0000313" key="1">
    <source>
        <dbReference type="EMBL" id="KAL0104333.1"/>
    </source>
</evidence>
<evidence type="ECO:0000313" key="2">
    <source>
        <dbReference type="Proteomes" id="UP001430953"/>
    </source>
</evidence>
<reference evidence="1 2" key="1">
    <citation type="submission" date="2023-03" db="EMBL/GenBank/DDBJ databases">
        <title>High recombination rates correlate with genetic variation in Cardiocondyla obscurior ants.</title>
        <authorList>
            <person name="Errbii M."/>
        </authorList>
    </citation>
    <scope>NUCLEOTIDE SEQUENCE [LARGE SCALE GENOMIC DNA]</scope>
    <source>
        <strain evidence="1">Alpha-2009</strain>
        <tissue evidence="1">Whole body</tissue>
    </source>
</reference>
<keyword evidence="2" id="KW-1185">Reference proteome</keyword>
<accession>A0AAW2ENI0</accession>
<name>A0AAW2ENI0_9HYME</name>
<dbReference type="AlphaFoldDB" id="A0AAW2ENI0"/>
<sequence>MRLNGFAVLEIITDCIGQFRLASCRNSCFPADRSSVAVRASEQLNCRAYLIFALISLCVNESPCGGHFWPYRHPPFSLASALRVSRSRSRACTKGKIKTIKSCLSASSSN</sequence>
<dbReference type="EMBL" id="JADYXP020000020">
    <property type="protein sequence ID" value="KAL0104333.1"/>
    <property type="molecule type" value="Genomic_DNA"/>
</dbReference>
<protein>
    <submittedName>
        <fullName evidence="1">Uncharacterized protein</fullName>
    </submittedName>
</protein>
<proteinExistence type="predicted"/>